<dbReference type="InterPro" id="IPR038801">
    <property type="entry name" value="TAF1C"/>
</dbReference>
<reference evidence="6" key="1">
    <citation type="journal article" date="2013" name="Nat. Biotechnol.">
        <title>Chinese hamster genome sequenced from sorted chromosomes.</title>
        <authorList>
            <person name="Brinkrolf K."/>
            <person name="Rupp O."/>
            <person name="Laux H."/>
            <person name="Kollin F."/>
            <person name="Ernst W."/>
            <person name="Linke B."/>
            <person name="Kofler R."/>
            <person name="Romand S."/>
            <person name="Hesse F."/>
            <person name="Budach W.E."/>
            <person name="Galosy S."/>
            <person name="Muller D."/>
            <person name="Noll T."/>
            <person name="Wienberg J."/>
            <person name="Jostock T."/>
            <person name="Leonard M."/>
            <person name="Grillari J."/>
            <person name="Tauch A."/>
            <person name="Goesmann A."/>
            <person name="Helk B."/>
            <person name="Mott J.E."/>
            <person name="Puhler A."/>
            <person name="Borth N."/>
        </authorList>
    </citation>
    <scope>NUCLEOTIDE SEQUENCE [LARGE SCALE GENOMIC DNA]</scope>
    <source>
        <strain evidence="6">17A/GY</strain>
    </source>
</reference>
<feature type="domain" description="TAF1C C-terminal" evidence="4">
    <location>
        <begin position="814"/>
        <end position="893"/>
    </location>
</feature>
<dbReference type="Gene3D" id="2.130.10.10">
    <property type="entry name" value="YVTN repeat-like/Quinoprotein amine dehydrogenase"/>
    <property type="match status" value="1"/>
</dbReference>
<feature type="domain" description="TAF1C helical bundle" evidence="3">
    <location>
        <begin position="578"/>
        <end position="787"/>
    </location>
</feature>
<dbReference type="PANTHER" id="PTHR15319">
    <property type="entry name" value="TATA BOX-BINDING PROTEIN ASSOCIATED FACTOR RNA POLYMERASE I SUBUNIT C"/>
    <property type="match status" value="1"/>
</dbReference>
<dbReference type="InterPro" id="IPR049087">
    <property type="entry name" value="TAF1C_beta-prop"/>
</dbReference>
<feature type="region of interest" description="Disordered" evidence="1">
    <location>
        <begin position="715"/>
        <end position="738"/>
    </location>
</feature>
<feature type="compositionally biased region" description="Basic residues" evidence="1">
    <location>
        <begin position="884"/>
        <end position="893"/>
    </location>
</feature>
<evidence type="ECO:0000256" key="1">
    <source>
        <dbReference type="SAM" id="MobiDB-lite"/>
    </source>
</evidence>
<dbReference type="EMBL" id="KE671083">
    <property type="protein sequence ID" value="ERE80586.1"/>
    <property type="molecule type" value="Genomic_DNA"/>
</dbReference>
<evidence type="ECO:0000313" key="5">
    <source>
        <dbReference type="EMBL" id="ERE80586.1"/>
    </source>
</evidence>
<sequence>MDFPSSLRPSLFMAGPLGMTDGPDLSFMCSWRDALTMPGSQPQNCKDGTLPLAKNLLWEPTTPGPLPLLPPGPDPWEPGMTPRDLLFRGGHRYQFRPQVGLDVTEQLSRFLWDHGDIAFTPLGRLMLENFRLEGNKGYSKKMTIVSAKRLLQDLGGHQPWGQVASEKAAMDRPGWWCPWAFLSHRLRRFSILGGPVLSSSVSLLLGRLLHEELAMRWEQLLLDEAFTGGALAWLPGRTARAGQLVYPSGGALDKLSILSHVVGILRPSTEWSRGRVKTGDKNPSQSLTRGSDFQEVSVNSGGNLRVLEDPGHIQLRGPVRQVVTSTVQGETLLAVRSDYHCAIWKTDKQGPPASLQVLQVEKGATGVSLSPHLPGEMAICSRSGAVCLWTPQDGLQLVYKDPETLAFRDPSPWRWVDFTAHPRVLTVGDRTGLKMVDIQGPPGCGLLLFRAGAEAACQKGERVLLAQYLGQPGPTCTPLHLICTQFSIYLMDERLPLVPMLKWDHGLPSAPLLAHLLPPASPGSPWPLLLGGQGGQLQLLHIAGEGTSMPHLAGPPQSLPSIIDSLPAFPLLEPKRQQQLQERLEAPVIGLAAAPPCASAPALLLFQLSAAGDVFYQHLRLQAASSLGEGEPPDHLASECPAPRALTPSVDQSSWTPQASARCRRWLEALMELSPACPVWAAPTFSHRRFLGHVEQQKSQTMSQKLRSAMAKGKLLRPEDLGTLPRAELPPAPQCSQQDELTERLAEAWEGGAAAWWKRLQGQTSGSQAQIKRPKRRTQLASTFSSLTSCLDFPDTSSPPCSQNLATSEAWPQPPGTLPSQELTQEPWAQGVRRERRQTLRDYMAKLPLQKDTPGPVATPPSQASSLQATPLRRQTPVLSGSHPPRKKPRMGF</sequence>
<feature type="region of interest" description="Disordered" evidence="1">
    <location>
        <begin position="627"/>
        <end position="654"/>
    </location>
</feature>
<proteinExistence type="predicted"/>
<evidence type="ECO:0000259" key="2">
    <source>
        <dbReference type="Pfam" id="PF20641"/>
    </source>
</evidence>
<dbReference type="Pfam" id="PF20641">
    <property type="entry name" value="TAF1C_beta-prop"/>
    <property type="match status" value="1"/>
</dbReference>
<dbReference type="Pfam" id="PF20643">
    <property type="entry name" value="TAF1C_C"/>
    <property type="match status" value="1"/>
</dbReference>
<accession>A0A061IES2</accession>
<dbReference type="SUPFAM" id="SSF50978">
    <property type="entry name" value="WD40 repeat-like"/>
    <property type="match status" value="1"/>
</dbReference>
<dbReference type="InterPro" id="IPR036322">
    <property type="entry name" value="WD40_repeat_dom_sf"/>
</dbReference>
<feature type="domain" description="TAF1C beta-propeller" evidence="2">
    <location>
        <begin position="334"/>
        <end position="470"/>
    </location>
</feature>
<dbReference type="InterPro" id="IPR015943">
    <property type="entry name" value="WD40/YVTN_repeat-like_dom_sf"/>
</dbReference>
<dbReference type="GO" id="GO:0001650">
    <property type="term" value="C:fibrillar center"/>
    <property type="evidence" value="ECO:0007669"/>
    <property type="project" value="TreeGrafter"/>
</dbReference>
<dbReference type="InterPro" id="IPR049089">
    <property type="entry name" value="TAF1C_C"/>
</dbReference>
<dbReference type="Proteomes" id="UP000030759">
    <property type="component" value="Unassembled WGS sequence"/>
</dbReference>
<dbReference type="AlphaFoldDB" id="A0A061IES2"/>
<dbReference type="InterPro" id="IPR049090">
    <property type="entry name" value="TAF1C_HB"/>
</dbReference>
<feature type="compositionally biased region" description="Polar residues" evidence="1">
    <location>
        <begin position="791"/>
        <end position="807"/>
    </location>
</feature>
<organism evidence="5 6">
    <name type="scientific">Cricetulus griseus</name>
    <name type="common">Chinese hamster</name>
    <name type="synonym">Cricetulus barabensis griseus</name>
    <dbReference type="NCBI Taxonomy" id="10029"/>
    <lineage>
        <taxon>Eukaryota</taxon>
        <taxon>Metazoa</taxon>
        <taxon>Chordata</taxon>
        <taxon>Craniata</taxon>
        <taxon>Vertebrata</taxon>
        <taxon>Euteleostomi</taxon>
        <taxon>Mammalia</taxon>
        <taxon>Eutheria</taxon>
        <taxon>Euarchontoglires</taxon>
        <taxon>Glires</taxon>
        <taxon>Rodentia</taxon>
        <taxon>Myomorpha</taxon>
        <taxon>Muroidea</taxon>
        <taxon>Cricetidae</taxon>
        <taxon>Cricetinae</taxon>
        <taxon>Cricetulus</taxon>
    </lineage>
</organism>
<protein>
    <submittedName>
        <fullName evidence="5">TATA box-binding protein-associated factor, RNA polymerase I, subunit C-like isoform 1</fullName>
    </submittedName>
</protein>
<feature type="region of interest" description="Disordered" evidence="1">
    <location>
        <begin position="272"/>
        <end position="296"/>
    </location>
</feature>
<evidence type="ECO:0000313" key="6">
    <source>
        <dbReference type="Proteomes" id="UP000030759"/>
    </source>
</evidence>
<gene>
    <name evidence="5" type="ORF">H671_3g8745</name>
</gene>
<dbReference type="GO" id="GO:0001164">
    <property type="term" value="F:RNA polymerase I core promoter sequence-specific DNA binding"/>
    <property type="evidence" value="ECO:0007669"/>
    <property type="project" value="TreeGrafter"/>
</dbReference>
<feature type="region of interest" description="Disordered" evidence="1">
    <location>
        <begin position="791"/>
        <end position="893"/>
    </location>
</feature>
<dbReference type="PANTHER" id="PTHR15319:SF1">
    <property type="entry name" value="TATA BOX-BINDING PROTEIN-ASSOCIATED FACTOR RNA POLYMERASE I SUBUNIT C"/>
    <property type="match status" value="1"/>
</dbReference>
<feature type="compositionally biased region" description="Polar residues" evidence="1">
    <location>
        <begin position="860"/>
        <end position="869"/>
    </location>
</feature>
<feature type="compositionally biased region" description="Polar residues" evidence="1">
    <location>
        <begin position="281"/>
        <end position="296"/>
    </location>
</feature>
<name>A0A061IES2_CRIGR</name>
<evidence type="ECO:0000259" key="4">
    <source>
        <dbReference type="Pfam" id="PF20643"/>
    </source>
</evidence>
<dbReference type="Pfam" id="PF20642">
    <property type="entry name" value="TAF1C_HB"/>
    <property type="match status" value="1"/>
</dbReference>
<evidence type="ECO:0000259" key="3">
    <source>
        <dbReference type="Pfam" id="PF20642"/>
    </source>
</evidence>